<name>A0A1X9SGD1_9CAUD</name>
<sequence>MGKPEEKGWLGTYPCTYDDRDTLILEEFPKMKKPNIVVTIDEYGEYDSRQVALDIESVELLNFQLGQFLNKVKGEK</sequence>
<dbReference type="Proteomes" id="UP000222741">
    <property type="component" value="Segment"/>
</dbReference>
<protein>
    <submittedName>
        <fullName evidence="1">Uncharacterized protein</fullName>
    </submittedName>
</protein>
<reference evidence="2" key="1">
    <citation type="submission" date="2017-04" db="EMBL/GenBank/DDBJ databases">
        <authorList>
            <person name="Abille Z."/>
            <person name="Afsharjavan R."/>
            <person name="Alms C.E."/>
            <person name="Anil A."/>
            <person name="Azuma E.A."/>
            <person name="Boateng D."/>
            <person name="Bowden K.V."/>
            <person name="Bui Q."/>
            <person name="Callaghan K.D."/>
            <person name="Canova P.N."/>
            <person name="Carter A.-G.V."/>
            <person name="Carty B."/>
            <person name="Choudhary A."/>
            <person name="Chugh K."/>
            <person name="Clark C.B."/>
            <person name="Clark J."/>
            <person name="Cortez R."/>
            <person name="Dalwadi R.M."/>
            <person name="Daou G."/>
            <person name="Das M."/>
            <person name="Dasari S."/>
            <person name="Davis E.H."/>
            <person name="Defreitas N."/>
            <person name="Demirji J."/>
            <person name="Endres C."/>
            <person name="Fakhar S."/>
            <person name="Feeley N."/>
            <person name="Flores D.C."/>
            <person name="Fowler A.R."/>
            <person name="George T."/>
            <person name="Greis H.L."/>
            <person name="Groleau D.L."/>
            <person name="Gulati J.K."/>
            <person name="Guzman W."/>
            <person name="Hallworth A.N."/>
            <person name="Hariri A."/>
            <person name="Haya V.N."/>
            <person name="Hoffman A.K."/>
            <person name="Horne B."/>
            <person name="Howard T."/>
            <person name="Iglesia A.J."/>
            <person name="Ijezie O.D."/>
            <person name="Incognito N.A."/>
            <person name="Inen J.A."/>
            <person name="Jaiswal A."/>
            <person name="Jezek R.A."/>
            <person name="Kawa A.C."/>
            <person name="Khan F."/>
            <person name="Khin A.C."/>
            <person name="Knapo J."/>
            <person name="Kong A.S."/>
            <person name="Le B.Q."/>
            <person name="Le Q.M."/>
            <person name="Le T.-H.M."/>
            <person name="Lee M."/>
            <person name="Lockwood J.L."/>
            <person name="Loto-Rojas G.S."/>
            <person name="Mantzavinos A."/>
            <person name="Martinez D.R."/>
            <person name="Meadows A.R."/>
            <person name="Mehr S."/>
            <person name="Mellon M.N."/>
            <person name="Memon S."/>
            <person name="Miller B."/>
            <person name="Min S."/>
            <person name="Mitchell L.M."/>
            <person name="Mohamed I.R."/>
            <person name="Mohammed F.O."/>
            <person name="More S."/>
            <person name="Muntaha S."/>
            <person name="Nadeem I."/>
            <person name="Ndjeumen-Njinguet A.S."/>
            <person name="Ng P."/>
            <person name="Ngu V.E."/>
            <person name="Nguyen B.N."/>
            <person name="OHern C.T."/>
            <person name="Oboh U.S."/>
            <person name="Pagano C.W."/>
            <person name="Panakal P.R."/>
            <person name="Park D.A."/>
            <person name="Parsana D."/>
            <person name="Patel P."/>
            <person name="Patel V.S."/>
            <person name="Patwardhan V.M."/>
            <person name="Pawar S.D."/>
            <person name="Payne V.R."/>
            <person name="Petricel I.M."/>
            <person name="Phillips C."/>
            <person name="Puglisi K.M."/>
            <person name="Ramaprasad G."/>
            <person name="Raza A.S."/>
            <person name="Rivera-Oven A.G."/>
            <person name="Robins E."/>
            <person name="Roeun D.C."/>
            <person name="Rostovtseva N."/>
            <person name="Sadat M."/>
            <person name="Seas A."/>
            <person name="So E.J."/>
            <person name="Sogbesan C."/>
            <person name="Strumsky L.A."/>
            <person name="Sun J.L."/>
            <person name="Sutherland H.J."/>
            <person name="Tchakounte I."/>
            <person name="Tewell J.R."/>
            <person name="Thapa D.J."/>
            <person name="Tkach Y."/>
            <person name="Tran C.D."/>
            <person name="Tran V."/>
            <person name="Vithayathil T."/>
            <person name="Vivekanandan A."/>
            <person name="Wang S.R."/>
            <person name="White E."/>
            <person name="Yang A.L."/>
            <person name="Ye D.T."/>
            <person name="Yirenkyi M."/>
            <person name="Zarb J.S."/>
            <person name="Zhang S."/>
            <person name="Zhou M.T."/>
            <person name="Cao A."/>
            <person name="Nguyen K.M."/>
            <person name="Patel K."/>
            <person name="Patel P."/>
            <person name="Pennington E."/>
            <person name="Sendze O."/>
            <person name="Zahangir S."/>
            <person name="Correa-Mendez M."/>
            <person name="Fabian M.F."/>
            <person name="Liu S."/>
            <person name="Jethmalani Y."/>
            <person name="Nunn R."/>
            <person name="Prakash A."/>
            <person name="Louise T."/>
            <person name="Russell D.A."/>
            <person name="Hatfull G.F."/>
            <person name="Erill I."/>
            <person name="Caruso S.M."/>
        </authorList>
    </citation>
    <scope>NUCLEOTIDE SEQUENCE [LARGE SCALE GENOMIC DNA]</scope>
</reference>
<accession>A0A1X9SGD1</accession>
<organism evidence="1 2">
    <name type="scientific">Bacillus phage Flapjack</name>
    <dbReference type="NCBI Taxonomy" id="1983465"/>
    <lineage>
        <taxon>Viruses</taxon>
        <taxon>Duplodnaviria</taxon>
        <taxon>Heunggongvirae</taxon>
        <taxon>Uroviricota</taxon>
        <taxon>Caudoviricetes</taxon>
        <taxon>Herelleviridae</taxon>
        <taxon>Bastillevirinae</taxon>
        <taxon>Bequatrovirus</taxon>
        <taxon>Bequatrovirus spock</taxon>
    </lineage>
</organism>
<dbReference type="EMBL" id="KY888882">
    <property type="protein sequence ID" value="ARQ95057.1"/>
    <property type="molecule type" value="Genomic_DNA"/>
</dbReference>
<proteinExistence type="predicted"/>
<evidence type="ECO:0000313" key="2">
    <source>
        <dbReference type="Proteomes" id="UP000222741"/>
    </source>
</evidence>
<evidence type="ECO:0000313" key="1">
    <source>
        <dbReference type="EMBL" id="ARQ95057.1"/>
    </source>
</evidence>
<gene>
    <name evidence="1" type="ORF">FLAPJACK_146</name>
</gene>